<dbReference type="Proteomes" id="UP000215214">
    <property type="component" value="Chromosome TJEJU"/>
</dbReference>
<evidence type="ECO:0000256" key="2">
    <source>
        <dbReference type="ARBA" id="ARBA00023125"/>
    </source>
</evidence>
<evidence type="ECO:0000313" key="5">
    <source>
        <dbReference type="EMBL" id="SNR16774.1"/>
    </source>
</evidence>
<dbReference type="SUPFAM" id="SSF46689">
    <property type="entry name" value="Homeodomain-like"/>
    <property type="match status" value="1"/>
</dbReference>
<evidence type="ECO:0000313" key="6">
    <source>
        <dbReference type="Proteomes" id="UP000215214"/>
    </source>
</evidence>
<keyword evidence="1" id="KW-0805">Transcription regulation</keyword>
<keyword evidence="6" id="KW-1185">Reference proteome</keyword>
<dbReference type="GO" id="GO:0003700">
    <property type="term" value="F:DNA-binding transcription factor activity"/>
    <property type="evidence" value="ECO:0007669"/>
    <property type="project" value="InterPro"/>
</dbReference>
<dbReference type="OrthoDB" id="2600165at2"/>
<dbReference type="InterPro" id="IPR009057">
    <property type="entry name" value="Homeodomain-like_sf"/>
</dbReference>
<feature type="domain" description="HTH araC/xylS-type" evidence="4">
    <location>
        <begin position="194"/>
        <end position="299"/>
    </location>
</feature>
<evidence type="ECO:0000256" key="3">
    <source>
        <dbReference type="ARBA" id="ARBA00023163"/>
    </source>
</evidence>
<gene>
    <name evidence="5" type="ORF">TJEJU_3118</name>
</gene>
<dbReference type="EMBL" id="LT899436">
    <property type="protein sequence ID" value="SNR16774.1"/>
    <property type="molecule type" value="Genomic_DNA"/>
</dbReference>
<dbReference type="Gene3D" id="1.10.10.60">
    <property type="entry name" value="Homeodomain-like"/>
    <property type="match status" value="2"/>
</dbReference>
<dbReference type="PANTHER" id="PTHR43280">
    <property type="entry name" value="ARAC-FAMILY TRANSCRIPTIONAL REGULATOR"/>
    <property type="match status" value="1"/>
</dbReference>
<proteinExistence type="predicted"/>
<reference evidence="5 6" key="1">
    <citation type="submission" date="2017-07" db="EMBL/GenBank/DDBJ databases">
        <authorList>
            <person name="Sun Z.S."/>
            <person name="Albrecht U."/>
            <person name="Echele G."/>
            <person name="Lee C.C."/>
        </authorList>
    </citation>
    <scope>NUCLEOTIDE SEQUENCE [LARGE SCALE GENOMIC DNA]</scope>
    <source>
        <strain evidence="6">type strain: KCTC 22618</strain>
    </source>
</reference>
<dbReference type="GO" id="GO:0043565">
    <property type="term" value="F:sequence-specific DNA binding"/>
    <property type="evidence" value="ECO:0007669"/>
    <property type="project" value="InterPro"/>
</dbReference>
<dbReference type="PANTHER" id="PTHR43280:SF32">
    <property type="entry name" value="TRANSCRIPTIONAL REGULATORY PROTEIN"/>
    <property type="match status" value="1"/>
</dbReference>
<dbReference type="Pfam" id="PF12833">
    <property type="entry name" value="HTH_18"/>
    <property type="match status" value="1"/>
</dbReference>
<evidence type="ECO:0000256" key="1">
    <source>
        <dbReference type="ARBA" id="ARBA00023015"/>
    </source>
</evidence>
<keyword evidence="2" id="KW-0238">DNA-binding</keyword>
<protein>
    <submittedName>
        <fullName evidence="5">Transcriptional regulator, AraC family</fullName>
    </submittedName>
</protein>
<evidence type="ECO:0000259" key="4">
    <source>
        <dbReference type="PROSITE" id="PS01124"/>
    </source>
</evidence>
<dbReference type="InterPro" id="IPR018060">
    <property type="entry name" value="HTH_AraC"/>
</dbReference>
<keyword evidence="3" id="KW-0804">Transcription</keyword>
<dbReference type="SMART" id="SM00342">
    <property type="entry name" value="HTH_ARAC"/>
    <property type="match status" value="1"/>
</dbReference>
<dbReference type="AlphaFoldDB" id="A0A238UE70"/>
<name>A0A238UE70_9FLAO</name>
<accession>A0A238UE70</accession>
<organism evidence="5 6">
    <name type="scientific">Tenacibaculum jejuense</name>
    <dbReference type="NCBI Taxonomy" id="584609"/>
    <lineage>
        <taxon>Bacteria</taxon>
        <taxon>Pseudomonadati</taxon>
        <taxon>Bacteroidota</taxon>
        <taxon>Flavobacteriia</taxon>
        <taxon>Flavobacteriales</taxon>
        <taxon>Flavobacteriaceae</taxon>
        <taxon>Tenacibaculum</taxon>
    </lineage>
</organism>
<dbReference type="KEGG" id="tje:TJEJU_3118"/>
<dbReference type="PROSITE" id="PS01124">
    <property type="entry name" value="HTH_ARAC_FAMILY_2"/>
    <property type="match status" value="1"/>
</dbReference>
<dbReference type="RefSeq" id="WP_095073555.1">
    <property type="nucleotide sequence ID" value="NZ_LT899436.1"/>
</dbReference>
<sequence>MLHFKRILEYHKLAGLKAPEHPLISLINYDEVNYPDNIKEIKWRQDYFTVGLKRNVAYKFFYGQQEYDFDEGVMTFIAPNQVMSLAENPNLNTKPSGWLLLIHPDFLWNTILAKKIKNYQFFGYAVNEALFLSDKEEKMMISILNNIRSEYQSNTDQFSQNIIISQVELLLNYAERFYERQFRTRKVSNHKIVTQLETLLSNYFNQENLIDKGLPSVQWIAEELCVSTSYLTSVLKNLTGQNTQQHIHSQLIRKAKELLNTSEFTVSEIAYYLGFEYPSSFTKLFKNKTTMSPLEFRKTFN</sequence>